<accession>A0ACC6TDH5</accession>
<sequence>MTEDPAGYLFAYFTSAAESDGEQVRFALSAGPQPLEWQVLNGGRPVLHSTVGEQGVRDPFLLRAAGLPGETARYYLLATDLCIARRNPATAWEDCIRAGSRSIVVWESEDLVSWTDPRLVEVAPPDAGNAWAPEAAYDAASGTYLVYWASTLDPASGDGGSYHRMLCANTTDFRSFTPARVWIDRGWSVIDSTVVQADGYFYRFSKDELSADSSSPDAKFITAERSDTLDSTDYSVVATGIGKNELVHGEGPIIVRGPGPDSWFLFIDEFGHRRYTAFTSDSPASDTWTPVPAAMPPGASHGSILALTAGEYARLAGR</sequence>
<dbReference type="Proteomes" id="UP001549207">
    <property type="component" value="Unassembled WGS sequence"/>
</dbReference>
<protein>
    <submittedName>
        <fullName evidence="1">Uncharacterized protein</fullName>
    </submittedName>
</protein>
<evidence type="ECO:0000313" key="1">
    <source>
        <dbReference type="EMBL" id="MET3771782.1"/>
    </source>
</evidence>
<comment type="caution">
    <text evidence="1">The sequence shown here is derived from an EMBL/GenBank/DDBJ whole genome shotgun (WGS) entry which is preliminary data.</text>
</comment>
<reference evidence="1" key="1">
    <citation type="submission" date="2024-06" db="EMBL/GenBank/DDBJ databases">
        <title>Genomic Encyclopedia of Type Strains, Phase IV (KMG-IV): sequencing the most valuable type-strain genomes for metagenomic binning, comparative biology and taxonomic classification.</title>
        <authorList>
            <person name="Goeker M."/>
        </authorList>
    </citation>
    <scope>NUCLEOTIDE SEQUENCE</scope>
    <source>
        <strain evidence="1">SJCon</strain>
    </source>
</reference>
<evidence type="ECO:0000313" key="2">
    <source>
        <dbReference type="Proteomes" id="UP001549207"/>
    </source>
</evidence>
<name>A0ACC6TDH5_9MICC</name>
<proteinExistence type="predicted"/>
<organism evidence="1 2">
    <name type="scientific">Arthrobacter nitrophenolicus</name>
    <dbReference type="NCBI Taxonomy" id="683150"/>
    <lineage>
        <taxon>Bacteria</taxon>
        <taxon>Bacillati</taxon>
        <taxon>Actinomycetota</taxon>
        <taxon>Actinomycetes</taxon>
        <taxon>Micrococcales</taxon>
        <taxon>Micrococcaceae</taxon>
        <taxon>Arthrobacter</taxon>
    </lineage>
</organism>
<dbReference type="EMBL" id="JBEPNJ010000004">
    <property type="protein sequence ID" value="MET3771782.1"/>
    <property type="molecule type" value="Genomic_DNA"/>
</dbReference>
<gene>
    <name evidence="1" type="ORF">ABIC98_001419</name>
</gene>
<keyword evidence="2" id="KW-1185">Reference proteome</keyword>